<organism evidence="1 2">
    <name type="scientific">Candidatus Mycoplasma haematobovis</name>
    <dbReference type="NCBI Taxonomy" id="432608"/>
    <lineage>
        <taxon>Bacteria</taxon>
        <taxon>Bacillati</taxon>
        <taxon>Mycoplasmatota</taxon>
        <taxon>Mollicutes</taxon>
        <taxon>Mycoplasmataceae</taxon>
        <taxon>Mycoplasma</taxon>
    </lineage>
</organism>
<gene>
    <name evidence="1" type="ORF">A6V39_03675</name>
</gene>
<sequence>MSTTTKVIATALVGSGAVGGGITYALINKKESISIEKQLLNDKKTLLTKNDQVLWTIKLSVYNTLKSKNTKIKLTKTENWGNLKSWCEEKVKEEFNDNNKELYEGISSVCTVPTNKEKLSSLNKALASTPEEWENRKVAYQSQGDITEIKKENLEIEVLKKWCVKNLEEEFTAENEGTYSATLKWCAKNGGAS</sequence>
<dbReference type="STRING" id="432608.A6V39_03675"/>
<proteinExistence type="predicted"/>
<name>A0A1A9QDE9_9MOLU</name>
<evidence type="ECO:0000313" key="2">
    <source>
        <dbReference type="Proteomes" id="UP000077623"/>
    </source>
</evidence>
<protein>
    <submittedName>
        <fullName evidence="1">Uncharacterized protein</fullName>
    </submittedName>
</protein>
<dbReference type="EMBL" id="LWUJ01000012">
    <property type="protein sequence ID" value="OAL09986.1"/>
    <property type="molecule type" value="Genomic_DNA"/>
</dbReference>
<reference evidence="2" key="1">
    <citation type="submission" date="2016-04" db="EMBL/GenBank/DDBJ databases">
        <authorList>
            <person name="Quiroz-Castaneda R.E."/>
            <person name="Martinez-Ocampo F."/>
        </authorList>
    </citation>
    <scope>NUCLEOTIDE SEQUENCE [LARGE SCALE GENOMIC DNA]</scope>
    <source>
        <strain evidence="2">INIFAP01</strain>
    </source>
</reference>
<evidence type="ECO:0000313" key="1">
    <source>
        <dbReference type="EMBL" id="OAL09986.1"/>
    </source>
</evidence>
<dbReference type="AlphaFoldDB" id="A0A1A9QDE9"/>
<keyword evidence="2" id="KW-1185">Reference proteome</keyword>
<dbReference type="Proteomes" id="UP000077623">
    <property type="component" value="Unassembled WGS sequence"/>
</dbReference>
<accession>A0A1A9QDE9</accession>
<comment type="caution">
    <text evidence="1">The sequence shown here is derived from an EMBL/GenBank/DDBJ whole genome shotgun (WGS) entry which is preliminary data.</text>
</comment>
<dbReference type="RefSeq" id="WP_187150372.1">
    <property type="nucleotide sequence ID" value="NZ_LWUJ01000012.1"/>
</dbReference>